<dbReference type="PROSITE" id="PS50405">
    <property type="entry name" value="GST_CTER"/>
    <property type="match status" value="1"/>
</dbReference>
<dbReference type="InParanoid" id="Q4VY61"/>
<dbReference type="GO" id="GO:0003746">
    <property type="term" value="F:translation elongation factor activity"/>
    <property type="evidence" value="ECO:0007669"/>
    <property type="project" value="UniProtKB-UniRule"/>
</dbReference>
<dbReference type="Gene3D" id="3.30.70.1010">
    <property type="entry name" value="Translation elongation factor EF1B, gamma chain, conserved domain"/>
    <property type="match status" value="1"/>
</dbReference>
<dbReference type="PANTHER" id="PTHR43986:SF1">
    <property type="entry name" value="ELONGATION FACTOR 1-GAMMA"/>
    <property type="match status" value="1"/>
</dbReference>
<dbReference type="Pfam" id="PF02798">
    <property type="entry name" value="GST_N"/>
    <property type="match status" value="1"/>
</dbReference>
<dbReference type="OMA" id="TQYFSWT"/>
<evidence type="ECO:0000256" key="2">
    <source>
        <dbReference type="ARBA" id="ARBA00022768"/>
    </source>
</evidence>
<evidence type="ECO:0000256" key="3">
    <source>
        <dbReference type="ARBA" id="ARBA00022917"/>
    </source>
</evidence>
<dbReference type="PROSITE" id="PS50404">
    <property type="entry name" value="GST_NTER"/>
    <property type="match status" value="1"/>
</dbReference>
<dbReference type="InterPro" id="IPR050802">
    <property type="entry name" value="EF-GSTs"/>
</dbReference>
<keyword evidence="2 4" id="KW-0251">Elongation factor</keyword>
<dbReference type="GO" id="GO:0005737">
    <property type="term" value="C:cytoplasm"/>
    <property type="evidence" value="ECO:0000318"/>
    <property type="project" value="GO_Central"/>
</dbReference>
<dbReference type="PROSITE" id="PS50040">
    <property type="entry name" value="EF1G_C"/>
    <property type="match status" value="1"/>
</dbReference>
<protein>
    <recommendedName>
        <fullName evidence="1">Elongation factor 1-gamma</fullName>
    </recommendedName>
</protein>
<dbReference type="EnsemblMetazoa" id="NM_001025211">
    <property type="protein sequence ID" value="NP_001020382"/>
    <property type="gene ID" value="GeneID_574070"/>
</dbReference>
<dbReference type="PANTHER" id="PTHR43986">
    <property type="entry name" value="ELONGATION FACTOR 1-GAMMA"/>
    <property type="match status" value="1"/>
</dbReference>
<evidence type="ECO:0000256" key="5">
    <source>
        <dbReference type="SAM" id="MobiDB-lite"/>
    </source>
</evidence>
<dbReference type="AlphaFoldDB" id="Q4VY61"/>
<gene>
    <name evidence="9" type="primary">eef1G</name>
</gene>
<dbReference type="InterPro" id="IPR040079">
    <property type="entry name" value="Glutathione_S-Trfase"/>
</dbReference>
<feature type="region of interest" description="Disordered" evidence="5">
    <location>
        <begin position="227"/>
        <end position="266"/>
    </location>
</feature>
<evidence type="ECO:0000313" key="11">
    <source>
        <dbReference type="Proteomes" id="UP000007110"/>
    </source>
</evidence>
<sequence>MASGTLYTYPENTRAYKIQIAAGYSGAQLTVVQDPPAFKFGETNKSAEFLKKFPLGKVPAFENGSGDTLFESNAIAYYVSNEQLRGTDDLSKAQVQMFVNLADNEIEPAASTWVFPTLGVVQYNKQQTEKAKETLKAVLGFLNEYLKTRTFLVGERVTLADISVGCQLLGAYKQVLDVNFRKEFVHLNRWFVTLVNQPEVKAIVGEVTLCEKMAQFDSKKYAELSGGSKKEKKPKVEKPKAEKKAKKEVVDDEDDEPPPPPKPKVDLFADCPKSDFDMDAWKRCYSNKDTETEALPYFWDKFDKEGYSIWHCEYNIPEYLKENMVYQTCNLVAGFFQRTEKMVKNAFGNVLIFGEDKDTALQGVFFWKGQSLIFERCEDWQVDYQSYNWTKLDPETAETKRMVKKFFMWEGDFGPLKVNQGKTYK</sequence>
<dbReference type="CDD" id="cd03181">
    <property type="entry name" value="GST_C_EF1Bgamma_like"/>
    <property type="match status" value="1"/>
</dbReference>
<dbReference type="HOGENOM" id="CLU_011226_3_0_1"/>
<dbReference type="SFLD" id="SFLDS00019">
    <property type="entry name" value="Glutathione_Transferase_(cytos"/>
    <property type="match status" value="1"/>
</dbReference>
<dbReference type="InterPro" id="IPR004046">
    <property type="entry name" value="GST_C"/>
</dbReference>
<dbReference type="FunFam" id="1.20.1050.10:FF:000006">
    <property type="entry name" value="Elongation factor 1 gamma"/>
    <property type="match status" value="1"/>
</dbReference>
<dbReference type="CDD" id="cd03044">
    <property type="entry name" value="GST_N_EF1Bgamma"/>
    <property type="match status" value="1"/>
</dbReference>
<organism evidence="9">
    <name type="scientific">Strongylocentrotus purpuratus</name>
    <name type="common">Purple sea urchin</name>
    <dbReference type="NCBI Taxonomy" id="7668"/>
    <lineage>
        <taxon>Eukaryota</taxon>
        <taxon>Metazoa</taxon>
        <taxon>Echinodermata</taxon>
        <taxon>Eleutherozoa</taxon>
        <taxon>Echinozoa</taxon>
        <taxon>Echinoidea</taxon>
        <taxon>Euechinoidea</taxon>
        <taxon>Echinacea</taxon>
        <taxon>Camarodonta</taxon>
        <taxon>Echinidea</taxon>
        <taxon>Strongylocentrotidae</taxon>
        <taxon>Strongylocentrotus</taxon>
    </lineage>
</organism>
<dbReference type="SUPFAM" id="SSF52833">
    <property type="entry name" value="Thioredoxin-like"/>
    <property type="match status" value="1"/>
</dbReference>
<reference evidence="11" key="3">
    <citation type="submission" date="2015-02" db="EMBL/GenBank/DDBJ databases">
        <title>Genome sequencing for Strongylocentrotus purpuratus.</title>
        <authorList>
            <person name="Murali S."/>
            <person name="Liu Y."/>
            <person name="Vee V."/>
            <person name="English A."/>
            <person name="Wang M."/>
            <person name="Skinner E."/>
            <person name="Han Y."/>
            <person name="Muzny D.M."/>
            <person name="Worley K.C."/>
            <person name="Gibbs R.A."/>
        </authorList>
    </citation>
    <scope>NUCLEOTIDE SEQUENCE</scope>
</reference>
<dbReference type="SFLD" id="SFLDG00358">
    <property type="entry name" value="Main_(cytGST)"/>
    <property type="match status" value="1"/>
</dbReference>
<reference evidence="9" key="2">
    <citation type="submission" date="2005-06" db="EMBL/GenBank/DDBJ databases">
        <title>Dynamics of structure and localization of multiple eEF1-1B complexes during cell cycle.</title>
        <authorList>
            <person name="Le Sourd F."/>
            <person name="Boulben S."/>
            <person name="Cormier P."/>
            <person name="Morales J."/>
            <person name="Belle R."/>
            <person name="Mulner-Lorillon O."/>
        </authorList>
    </citation>
    <scope>NUCLEOTIDE SEQUENCE</scope>
</reference>
<dbReference type="Gene3D" id="1.20.1050.10">
    <property type="match status" value="1"/>
</dbReference>
<dbReference type="SMART" id="SM01183">
    <property type="entry name" value="EF1G"/>
    <property type="match status" value="1"/>
</dbReference>
<dbReference type="Gene3D" id="3.40.30.10">
    <property type="entry name" value="Glutaredoxin"/>
    <property type="match status" value="1"/>
</dbReference>
<name>Q4VY61_STRPU</name>
<dbReference type="EMBL" id="AJ973179">
    <property type="protein sequence ID" value="CAJ00307.1"/>
    <property type="molecule type" value="mRNA"/>
</dbReference>
<dbReference type="FunCoup" id="Q4VY61">
    <property type="interactions" value="2262"/>
</dbReference>
<feature type="domain" description="EF-1-gamma C-terminal" evidence="6">
    <location>
        <begin position="264"/>
        <end position="425"/>
    </location>
</feature>
<dbReference type="KEGG" id="spu:574070"/>
<dbReference type="InterPro" id="IPR036433">
    <property type="entry name" value="EF1B_G_C_sf"/>
</dbReference>
<dbReference type="CTD" id="1937"/>
<reference evidence="10" key="4">
    <citation type="submission" date="2021-01" db="UniProtKB">
        <authorList>
            <consortium name="EnsemblMetazoa"/>
        </authorList>
    </citation>
    <scope>IDENTIFICATION</scope>
</reference>
<dbReference type="Pfam" id="PF00647">
    <property type="entry name" value="EF1G"/>
    <property type="match status" value="1"/>
</dbReference>
<dbReference type="SUPFAM" id="SSF89942">
    <property type="entry name" value="eEF1-gamma domain"/>
    <property type="match status" value="1"/>
</dbReference>
<evidence type="ECO:0000313" key="9">
    <source>
        <dbReference type="EMBL" id="CAJ00307.1"/>
    </source>
</evidence>
<accession>Q4VY61</accession>
<dbReference type="OrthoDB" id="249703at2759"/>
<dbReference type="GO" id="GO:0005634">
    <property type="term" value="C:nucleus"/>
    <property type="evidence" value="ECO:0000318"/>
    <property type="project" value="GO_Central"/>
</dbReference>
<feature type="compositionally biased region" description="Basic and acidic residues" evidence="5">
    <location>
        <begin position="234"/>
        <end position="249"/>
    </location>
</feature>
<evidence type="ECO:0000256" key="1">
    <source>
        <dbReference type="ARBA" id="ARBA00022218"/>
    </source>
</evidence>
<proteinExistence type="evidence at transcript level"/>
<keyword evidence="3 4" id="KW-0648">Protein biosynthesis</keyword>
<dbReference type="InterPro" id="IPR036282">
    <property type="entry name" value="Glutathione-S-Trfase_C_sf"/>
</dbReference>
<dbReference type="RefSeq" id="NP_001020382.1">
    <property type="nucleotide sequence ID" value="NM_001025211.1"/>
</dbReference>
<evidence type="ECO:0000259" key="8">
    <source>
        <dbReference type="PROSITE" id="PS50405"/>
    </source>
</evidence>
<dbReference type="InterPro" id="IPR010987">
    <property type="entry name" value="Glutathione-S-Trfase_C-like"/>
</dbReference>
<dbReference type="Pfam" id="PF00043">
    <property type="entry name" value="GST_C"/>
    <property type="match status" value="1"/>
</dbReference>
<dbReference type="InterPro" id="IPR004045">
    <property type="entry name" value="Glutathione_S-Trfase_N"/>
</dbReference>
<dbReference type="FunFam" id="3.30.70.1010:FF:000001">
    <property type="entry name" value="Elongation factor 1-gamma 1"/>
    <property type="match status" value="1"/>
</dbReference>
<reference evidence="9" key="1">
    <citation type="submission" date="2005-06" db="EMBL/GenBank/DDBJ databases">
        <title>Cell cycle directed changes in translation elongation factor-1B during sea urchin early development.</title>
        <authorList>
            <person name="Le Sourd F."/>
        </authorList>
    </citation>
    <scope>NUCLEOTIDE SEQUENCE</scope>
</reference>
<dbReference type="GO" id="GO:0006414">
    <property type="term" value="P:translational elongation"/>
    <property type="evidence" value="ECO:0000318"/>
    <property type="project" value="GO_Central"/>
</dbReference>
<feature type="domain" description="GST C-terminal" evidence="8">
    <location>
        <begin position="88"/>
        <end position="216"/>
    </location>
</feature>
<dbReference type="FunFam" id="3.40.30.10:FF:000233">
    <property type="entry name" value="Elongation factor 1-gamma"/>
    <property type="match status" value="1"/>
</dbReference>
<dbReference type="Proteomes" id="UP000007110">
    <property type="component" value="Unassembled WGS sequence"/>
</dbReference>
<evidence type="ECO:0000259" key="6">
    <source>
        <dbReference type="PROSITE" id="PS50040"/>
    </source>
</evidence>
<dbReference type="SUPFAM" id="SSF47616">
    <property type="entry name" value="GST C-terminal domain-like"/>
    <property type="match status" value="1"/>
</dbReference>
<evidence type="ECO:0000256" key="4">
    <source>
        <dbReference type="PROSITE-ProRule" id="PRU00519"/>
    </source>
</evidence>
<dbReference type="InterPro" id="IPR036249">
    <property type="entry name" value="Thioredoxin-like_sf"/>
</dbReference>
<dbReference type="GeneID" id="574070"/>
<dbReference type="InterPro" id="IPR001662">
    <property type="entry name" value="EF1B_G_C"/>
</dbReference>
<keyword evidence="11" id="KW-1185">Reference proteome</keyword>
<feature type="domain" description="GST N-terminal" evidence="7">
    <location>
        <begin position="2"/>
        <end position="87"/>
    </location>
</feature>
<evidence type="ECO:0000313" key="10">
    <source>
        <dbReference type="EnsemblMetazoa" id="NP_001020382"/>
    </source>
</evidence>
<evidence type="ECO:0000259" key="7">
    <source>
        <dbReference type="PROSITE" id="PS50404"/>
    </source>
</evidence>